<keyword evidence="2 6" id="KW-0812">Transmembrane</keyword>
<evidence type="ECO:0000313" key="8">
    <source>
        <dbReference type="EMBL" id="TMQ72027.1"/>
    </source>
</evidence>
<feature type="compositionally biased region" description="Pro residues" evidence="5">
    <location>
        <begin position="12"/>
        <end position="21"/>
    </location>
</feature>
<keyword evidence="4 6" id="KW-0472">Membrane</keyword>
<evidence type="ECO:0000313" key="9">
    <source>
        <dbReference type="Proteomes" id="UP000319771"/>
    </source>
</evidence>
<evidence type="ECO:0000256" key="2">
    <source>
        <dbReference type="ARBA" id="ARBA00022692"/>
    </source>
</evidence>
<gene>
    <name evidence="8" type="ORF">E6K81_08510</name>
</gene>
<dbReference type="GO" id="GO:0009306">
    <property type="term" value="P:protein secretion"/>
    <property type="evidence" value="ECO:0007669"/>
    <property type="project" value="InterPro"/>
</dbReference>
<comment type="caution">
    <text evidence="8">The sequence shown here is derived from an EMBL/GenBank/DDBJ whole genome shotgun (WGS) entry which is preliminary data.</text>
</comment>
<evidence type="ECO:0000256" key="6">
    <source>
        <dbReference type="SAM" id="Phobius"/>
    </source>
</evidence>
<accession>A0A538U832</accession>
<feature type="transmembrane region" description="Helical" evidence="6">
    <location>
        <begin position="52"/>
        <end position="76"/>
    </location>
</feature>
<dbReference type="GO" id="GO:0005886">
    <property type="term" value="C:plasma membrane"/>
    <property type="evidence" value="ECO:0007669"/>
    <property type="project" value="InterPro"/>
</dbReference>
<reference evidence="8 9" key="1">
    <citation type="journal article" date="2019" name="Nat. Microbiol.">
        <title>Mediterranean grassland soil C-N compound turnover is dependent on rainfall and depth, and is mediated by genomically divergent microorganisms.</title>
        <authorList>
            <person name="Diamond S."/>
            <person name="Andeer P.F."/>
            <person name="Li Z."/>
            <person name="Crits-Christoph A."/>
            <person name="Burstein D."/>
            <person name="Anantharaman K."/>
            <person name="Lane K.R."/>
            <person name="Thomas B.C."/>
            <person name="Pan C."/>
            <person name="Northen T.R."/>
            <person name="Banfield J.F."/>
        </authorList>
    </citation>
    <scope>NUCLEOTIDE SEQUENCE [LARGE SCALE GENOMIC DNA]</scope>
    <source>
        <strain evidence="8">WS_11</strain>
    </source>
</reference>
<evidence type="ECO:0000259" key="7">
    <source>
        <dbReference type="Pfam" id="PF04357"/>
    </source>
</evidence>
<dbReference type="PANTHER" id="PTHR36985">
    <property type="entry name" value="TRANSLOCATION AND ASSEMBLY MODULE SUBUNIT TAMB"/>
    <property type="match status" value="1"/>
</dbReference>
<name>A0A538U832_UNCEI</name>
<dbReference type="PANTHER" id="PTHR36985:SF1">
    <property type="entry name" value="TRANSLOCATION AND ASSEMBLY MODULE SUBUNIT TAMB"/>
    <property type="match status" value="1"/>
</dbReference>
<evidence type="ECO:0000256" key="1">
    <source>
        <dbReference type="ARBA" id="ARBA00004167"/>
    </source>
</evidence>
<dbReference type="EMBL" id="VBPB01000124">
    <property type="protein sequence ID" value="TMQ72027.1"/>
    <property type="molecule type" value="Genomic_DNA"/>
</dbReference>
<evidence type="ECO:0000256" key="5">
    <source>
        <dbReference type="SAM" id="MobiDB-lite"/>
    </source>
</evidence>
<feature type="region of interest" description="Disordered" evidence="5">
    <location>
        <begin position="1"/>
        <end position="27"/>
    </location>
</feature>
<dbReference type="Pfam" id="PF04357">
    <property type="entry name" value="TamB"/>
    <property type="match status" value="1"/>
</dbReference>
<organism evidence="8 9">
    <name type="scientific">Eiseniibacteriota bacterium</name>
    <dbReference type="NCBI Taxonomy" id="2212470"/>
    <lineage>
        <taxon>Bacteria</taxon>
        <taxon>Candidatus Eiseniibacteriota</taxon>
    </lineage>
</organism>
<dbReference type="Proteomes" id="UP000319771">
    <property type="component" value="Unassembled WGS sequence"/>
</dbReference>
<protein>
    <recommendedName>
        <fullName evidence="7">Translocation and assembly module TamB C-terminal domain-containing protein</fullName>
    </recommendedName>
</protein>
<feature type="domain" description="Translocation and assembly module TamB C-terminal" evidence="7">
    <location>
        <begin position="985"/>
        <end position="1362"/>
    </location>
</feature>
<proteinExistence type="predicted"/>
<keyword evidence="3 6" id="KW-1133">Transmembrane helix</keyword>
<evidence type="ECO:0000256" key="4">
    <source>
        <dbReference type="ARBA" id="ARBA00023136"/>
    </source>
</evidence>
<evidence type="ECO:0000256" key="3">
    <source>
        <dbReference type="ARBA" id="ARBA00022989"/>
    </source>
</evidence>
<sequence>MNEPRDPAIPEARPPASPPEGEPQGLAEELKQEIEEAVEHVPKPIRWTVGKLVRLAIVTLVVLVVVLIATAVLYVANRTEWAARELALVVNQTLASRTDVVLEMTDIKGNPWTGVRVIAPRVRFREGDQPPLLEAKEMRLRYSAMSLLTGGPRPVLIEIEQPIIQLGRGEDGRLRLPTWQEGGAGRATRALQFTIRVRGAALRTPDSIAGIEGLDLDALAFTGHPARVEVHHLSWSRGPWGSVLDRCAFDYSVSDSARFRLAELRTGDLAIRGRAAWAPGTHDVVAGLDLERLRWRWLARVLKRNDLDVNGEGHGTITARGWGALRGGFDLGGVWDSLAVTIQGGFAWRDHRLLVQPLAGQSAAGDLTGAVTWSAQGWDINAAVRKGDPSRWSVIGIKGWPKGDMNGSFRYSVDTRRLRHPRLAARLIASEWTGWRADSGTVVMDFTPIGPDSFAVRVRRRGGEMTLRSLTDPTGWKGDYTLTDFPLDEWADGRASGLCGTLATGRGTADDRGGSLRVTGTLDGIVTDWLGIHTARWRMSDMHGALLPVPDLTANVRLEDLMFLAVHWDSAGIPLHVGDRAVDLPGLSLAAGDTVLTLSGRATWDKDLWHLEASAAEVKSSQFHWTVEPPLTLTGDPHGVGFDRLLANDGAAHLAVTGRWAAPGGSYDWTARASGLDLGRLGFPHELELNGRADAELRVTGAAEDAHWDFRGVSLAPTSQGHALDSLHCVANGGRGRIAVTDGTAWLGGGTLKLTGEVTGMTPAWPESLTGPGLLHWIAAAPGWNGMVRASRLPLDHLEHLVAAARDWKGAVSGALEIGGRPGDPDVTWNAEASPLAWGDYRLDAGSAHGRFHGGRLEVPELRMNRGGVVSTVTGSMALGLAVGQRPELPEAPMDWRVDLPNGDLALVPMFVPQIGSAAGRFDLTARIGGTARHPSLAGTAHIRDGVARMAGREEVVEGVRADLTLSAARITLDSLTARQRTRRGAPGRVAAKGVVDLNGLALKGYRFDLGLTGFTARETGNYAAVFDGDFVVSDGPRVHGATMPLVVGNADLRQAVVLFDFANQSQVEQVAAATQGLYWLYRIQLHATDKLHWKPPDADIELSADLRLEQTPDSLIIYGDMTGLRGNYYYLSNTFRMDKVNLTFDNVGGVNPLLDILGVTRVSKKAYTPSVSSGVLGQNDTRGTDDITVAITGRAKEPAISFTSESGADQSEVLRALTYGPLLAPGVGVAGAGADFADNWVTRNLNRQLSADLSRVFQGYLSDVEVAREGGGLVTGEGPLLVGVRTQFTPQLGVVYRQALPGSDRPVTDLTKTPLERDVAAELRINRFFYFTSELTQRRNLTSTTGTGTTAPEFNVNLKARWEY</sequence>
<comment type="subcellular location">
    <subcellularLocation>
        <location evidence="1">Membrane</location>
        <topology evidence="1">Single-pass membrane protein</topology>
    </subcellularLocation>
</comment>
<dbReference type="InterPro" id="IPR007452">
    <property type="entry name" value="TamB_C"/>
</dbReference>